<sequence>MAHPFKNTTTKSILAEQVLLAKAEKEIQSLIGKINAQLNELLVEELQLKSNAITAEYVITEVVDTKDTKPTKAEIIATFDSQLVNAQLLDASTLDCYKNQMEEDDDDE</sequence>
<dbReference type="Proteomes" id="UP001151699">
    <property type="component" value="Unassembled WGS sequence"/>
</dbReference>
<dbReference type="InterPro" id="IPR029138">
    <property type="entry name" value="SNAPC5"/>
</dbReference>
<dbReference type="Pfam" id="PF15497">
    <property type="entry name" value="SNAPC5"/>
    <property type="match status" value="1"/>
</dbReference>
<keyword evidence="2" id="KW-1185">Reference proteome</keyword>
<evidence type="ECO:0000313" key="1">
    <source>
        <dbReference type="EMBL" id="KAJ6619978.1"/>
    </source>
</evidence>
<dbReference type="GO" id="GO:0005634">
    <property type="term" value="C:nucleus"/>
    <property type="evidence" value="ECO:0007669"/>
    <property type="project" value="InterPro"/>
</dbReference>
<name>A0A9Q0RU64_9DIPT</name>
<dbReference type="GO" id="GO:0006366">
    <property type="term" value="P:transcription by RNA polymerase II"/>
    <property type="evidence" value="ECO:0007669"/>
    <property type="project" value="InterPro"/>
</dbReference>
<dbReference type="OrthoDB" id="7781491at2759"/>
<reference evidence="1" key="1">
    <citation type="submission" date="2022-07" db="EMBL/GenBank/DDBJ databases">
        <authorList>
            <person name="Trinca V."/>
            <person name="Uliana J.V.C."/>
            <person name="Torres T.T."/>
            <person name="Ward R.J."/>
            <person name="Monesi N."/>
        </authorList>
    </citation>
    <scope>NUCLEOTIDE SEQUENCE</scope>
    <source>
        <strain evidence="1">HSMRA1968</strain>
        <tissue evidence="1">Whole embryos</tissue>
    </source>
</reference>
<gene>
    <name evidence="1" type="ORF">Bhyg_17206</name>
</gene>
<dbReference type="GO" id="GO:0006384">
    <property type="term" value="P:transcription initiation at RNA polymerase III promoter"/>
    <property type="evidence" value="ECO:0007669"/>
    <property type="project" value="InterPro"/>
</dbReference>
<dbReference type="AlphaFoldDB" id="A0A9Q0RU64"/>
<protein>
    <submittedName>
        <fullName evidence="1">Uncharacterized protein</fullName>
    </submittedName>
</protein>
<accession>A0A9Q0RU64</accession>
<evidence type="ECO:0000313" key="2">
    <source>
        <dbReference type="Proteomes" id="UP001151699"/>
    </source>
</evidence>
<proteinExistence type="predicted"/>
<dbReference type="EMBL" id="WJQU01004055">
    <property type="protein sequence ID" value="KAJ6619978.1"/>
    <property type="molecule type" value="Genomic_DNA"/>
</dbReference>
<comment type="caution">
    <text evidence="1">The sequence shown here is derived from an EMBL/GenBank/DDBJ whole genome shotgun (WGS) entry which is preliminary data.</text>
</comment>
<organism evidence="1 2">
    <name type="scientific">Pseudolycoriella hygida</name>
    <dbReference type="NCBI Taxonomy" id="35572"/>
    <lineage>
        <taxon>Eukaryota</taxon>
        <taxon>Metazoa</taxon>
        <taxon>Ecdysozoa</taxon>
        <taxon>Arthropoda</taxon>
        <taxon>Hexapoda</taxon>
        <taxon>Insecta</taxon>
        <taxon>Pterygota</taxon>
        <taxon>Neoptera</taxon>
        <taxon>Endopterygota</taxon>
        <taxon>Diptera</taxon>
        <taxon>Nematocera</taxon>
        <taxon>Sciaroidea</taxon>
        <taxon>Sciaridae</taxon>
        <taxon>Pseudolycoriella</taxon>
    </lineage>
</organism>